<keyword evidence="2" id="KW-0732">Signal</keyword>
<evidence type="ECO:0000256" key="2">
    <source>
        <dbReference type="SAM" id="SignalP"/>
    </source>
</evidence>
<feature type="region of interest" description="Disordered" evidence="1">
    <location>
        <begin position="70"/>
        <end position="145"/>
    </location>
</feature>
<name>A0A2H4SIR2_CORMI</name>
<proteinExistence type="predicted"/>
<feature type="signal peptide" evidence="2">
    <location>
        <begin position="1"/>
        <end position="19"/>
    </location>
</feature>
<feature type="chain" id="PRO_5014175848" evidence="2">
    <location>
        <begin position="20"/>
        <end position="171"/>
    </location>
</feature>
<dbReference type="OrthoDB" id="5103851at2759"/>
<dbReference type="AlphaFoldDB" id="A0A2H4SIR2"/>
<dbReference type="VEuPathDB" id="FungiDB:A9K55_008475"/>
<dbReference type="EMBL" id="CP023324">
    <property type="protein sequence ID" value="ATY63008.1"/>
    <property type="molecule type" value="Genomic_DNA"/>
</dbReference>
<accession>A0A2H4SIR2</accession>
<feature type="compositionally biased region" description="Polar residues" evidence="1">
    <location>
        <begin position="128"/>
        <end position="144"/>
    </location>
</feature>
<feature type="compositionally biased region" description="Low complexity" evidence="1">
    <location>
        <begin position="87"/>
        <end position="103"/>
    </location>
</feature>
<organism evidence="3 4">
    <name type="scientific">Cordyceps militaris</name>
    <name type="common">Caterpillar fungus</name>
    <name type="synonym">Clavaria militaris</name>
    <dbReference type="NCBI Taxonomy" id="73501"/>
    <lineage>
        <taxon>Eukaryota</taxon>
        <taxon>Fungi</taxon>
        <taxon>Dikarya</taxon>
        <taxon>Ascomycota</taxon>
        <taxon>Pezizomycotina</taxon>
        <taxon>Sordariomycetes</taxon>
        <taxon>Hypocreomycetidae</taxon>
        <taxon>Hypocreales</taxon>
        <taxon>Cordycipitaceae</taxon>
        <taxon>Cordyceps</taxon>
    </lineage>
</organism>
<gene>
    <name evidence="3" type="ORF">A9K55_008475</name>
</gene>
<evidence type="ECO:0000313" key="3">
    <source>
        <dbReference type="EMBL" id="ATY63008.1"/>
    </source>
</evidence>
<dbReference type="Proteomes" id="UP000323067">
    <property type="component" value="Chromosome vii"/>
</dbReference>
<protein>
    <submittedName>
        <fullName evidence="3">Uncharacterized protein</fullName>
    </submittedName>
</protein>
<sequence>MPRLAKIAALFAALAPAIASLTDGQYTETIGAQEVGSTTIDGTMVYSMNHCSIVHSTQCYTSLSTGGPAAPGYSSSSASPPTPPAPTYGSSSSSGGASVPVPTASSTVEHPLPSTTTVVGSTSVPSSEATTSIGHSSSTTQTPDVPTGAAAMGASAVIGNVFAAALAALVV</sequence>
<evidence type="ECO:0000256" key="1">
    <source>
        <dbReference type="SAM" id="MobiDB-lite"/>
    </source>
</evidence>
<evidence type="ECO:0000313" key="4">
    <source>
        <dbReference type="Proteomes" id="UP000323067"/>
    </source>
</evidence>
<reference evidence="3 4" key="1">
    <citation type="journal article" date="2017" name="BMC Genomics">
        <title>Chromosome level assembly and secondary metabolite potential of the parasitic fungus Cordyceps militaris.</title>
        <authorList>
            <person name="Kramer G.J."/>
            <person name="Nodwell J.R."/>
        </authorList>
    </citation>
    <scope>NUCLEOTIDE SEQUENCE [LARGE SCALE GENOMIC DNA]</scope>
    <source>
        <strain evidence="3 4">ATCC 34164</strain>
    </source>
</reference>
<feature type="compositionally biased region" description="Low complexity" evidence="1">
    <location>
        <begin position="70"/>
        <end position="79"/>
    </location>
</feature>
<feature type="compositionally biased region" description="Low complexity" evidence="1">
    <location>
        <begin position="111"/>
        <end position="127"/>
    </location>
</feature>